<dbReference type="Proteomes" id="UP001498398">
    <property type="component" value="Unassembled WGS sequence"/>
</dbReference>
<comment type="caution">
    <text evidence="8">The sequence shown here is derived from an EMBL/GenBank/DDBJ whole genome shotgun (WGS) entry which is preliminary data.</text>
</comment>
<evidence type="ECO:0000259" key="7">
    <source>
        <dbReference type="PROSITE" id="PS51164"/>
    </source>
</evidence>
<dbReference type="PANTHER" id="PTHR42812">
    <property type="entry name" value="BETA-XYLOSIDASE"/>
    <property type="match status" value="1"/>
</dbReference>
<dbReference type="SUPFAM" id="SSF57180">
    <property type="entry name" value="Cellulose-binding domain"/>
    <property type="match status" value="1"/>
</dbReference>
<dbReference type="Pfam" id="PF17851">
    <property type="entry name" value="GH43_C2"/>
    <property type="match status" value="1"/>
</dbReference>
<dbReference type="Pfam" id="PF00734">
    <property type="entry name" value="CBM_1"/>
    <property type="match status" value="1"/>
</dbReference>
<protein>
    <recommendedName>
        <fullName evidence="7">CBM1 domain-containing protein</fullName>
    </recommendedName>
</protein>
<dbReference type="PROSITE" id="PS00562">
    <property type="entry name" value="CBM1_1"/>
    <property type="match status" value="1"/>
</dbReference>
<keyword evidence="3" id="KW-0378">Hydrolase</keyword>
<dbReference type="Gene3D" id="2.115.10.20">
    <property type="entry name" value="Glycosyl hydrolase domain, family 43"/>
    <property type="match status" value="1"/>
</dbReference>
<dbReference type="InterPro" id="IPR041542">
    <property type="entry name" value="GH43_C2"/>
</dbReference>
<dbReference type="CDD" id="cd09001">
    <property type="entry name" value="GH43_FsAxh1-like"/>
    <property type="match status" value="1"/>
</dbReference>
<dbReference type="InterPro" id="IPR035971">
    <property type="entry name" value="CBD_sf"/>
</dbReference>
<evidence type="ECO:0000256" key="2">
    <source>
        <dbReference type="ARBA" id="ARBA00022729"/>
    </source>
</evidence>
<dbReference type="Pfam" id="PF04616">
    <property type="entry name" value="Glyco_hydro_43"/>
    <property type="match status" value="1"/>
</dbReference>
<name>A0ABR1JD66_9AGAR</name>
<evidence type="ECO:0000313" key="8">
    <source>
        <dbReference type="EMBL" id="KAK7454015.1"/>
    </source>
</evidence>
<evidence type="ECO:0000256" key="1">
    <source>
        <dbReference type="ARBA" id="ARBA00009865"/>
    </source>
</evidence>
<proteinExistence type="inferred from homology"/>
<dbReference type="SUPFAM" id="SSF75005">
    <property type="entry name" value="Arabinanase/levansucrase/invertase"/>
    <property type="match status" value="1"/>
</dbReference>
<keyword evidence="4" id="KW-0326">Glycosidase</keyword>
<dbReference type="Gene3D" id="2.60.120.200">
    <property type="match status" value="1"/>
</dbReference>
<dbReference type="PANTHER" id="PTHR42812:SF15">
    <property type="entry name" value="HYDROLASE, PUTATIVE (AFU_ORTHOLOGUE AFUA_2G00930)-RELATED"/>
    <property type="match status" value="1"/>
</dbReference>
<keyword evidence="2 6" id="KW-0732">Signal</keyword>
<reference evidence="8 9" key="1">
    <citation type="submission" date="2024-01" db="EMBL/GenBank/DDBJ databases">
        <title>A draft genome for the cacao thread blight pathogen Marasmiellus scandens.</title>
        <authorList>
            <person name="Baruah I.K."/>
            <person name="Leung J."/>
            <person name="Bukari Y."/>
            <person name="Amoako-Attah I."/>
            <person name="Meinhardt L.W."/>
            <person name="Bailey B.A."/>
            <person name="Cohen S.P."/>
        </authorList>
    </citation>
    <scope>NUCLEOTIDE SEQUENCE [LARGE SCALE GENOMIC DNA]</scope>
    <source>
        <strain evidence="8 9">GH-19</strain>
    </source>
</reference>
<feature type="domain" description="CBM1" evidence="7">
    <location>
        <begin position="572"/>
        <end position="608"/>
    </location>
</feature>
<comment type="similarity">
    <text evidence="1">Belongs to the glycosyl hydrolase 43 family.</text>
</comment>
<organism evidence="8 9">
    <name type="scientific">Marasmiellus scandens</name>
    <dbReference type="NCBI Taxonomy" id="2682957"/>
    <lineage>
        <taxon>Eukaryota</taxon>
        <taxon>Fungi</taxon>
        <taxon>Dikarya</taxon>
        <taxon>Basidiomycota</taxon>
        <taxon>Agaricomycotina</taxon>
        <taxon>Agaricomycetes</taxon>
        <taxon>Agaricomycetidae</taxon>
        <taxon>Agaricales</taxon>
        <taxon>Marasmiineae</taxon>
        <taxon>Omphalotaceae</taxon>
        <taxon>Marasmiellus</taxon>
    </lineage>
</organism>
<dbReference type="SUPFAM" id="SSF49899">
    <property type="entry name" value="Concanavalin A-like lectins/glucanases"/>
    <property type="match status" value="1"/>
</dbReference>
<feature type="chain" id="PRO_5046380841" description="CBM1 domain-containing protein" evidence="6">
    <location>
        <begin position="23"/>
        <end position="608"/>
    </location>
</feature>
<accession>A0ABR1JD66</accession>
<evidence type="ECO:0000313" key="9">
    <source>
        <dbReference type="Proteomes" id="UP001498398"/>
    </source>
</evidence>
<gene>
    <name evidence="8" type="ORF">VKT23_011525</name>
</gene>
<dbReference type="PROSITE" id="PS51164">
    <property type="entry name" value="CBM1_2"/>
    <property type="match status" value="1"/>
</dbReference>
<dbReference type="InterPro" id="IPR006710">
    <property type="entry name" value="Glyco_hydro_43"/>
</dbReference>
<dbReference type="SMART" id="SM00236">
    <property type="entry name" value="fCBD"/>
    <property type="match status" value="1"/>
</dbReference>
<evidence type="ECO:0000256" key="3">
    <source>
        <dbReference type="ARBA" id="ARBA00022801"/>
    </source>
</evidence>
<evidence type="ECO:0000256" key="4">
    <source>
        <dbReference type="ARBA" id="ARBA00023295"/>
    </source>
</evidence>
<dbReference type="InterPro" id="IPR023296">
    <property type="entry name" value="Glyco_hydro_beta-prop_sf"/>
</dbReference>
<feature type="signal peptide" evidence="6">
    <location>
        <begin position="1"/>
        <end position="22"/>
    </location>
</feature>
<feature type="region of interest" description="Disordered" evidence="5">
    <location>
        <begin position="544"/>
        <end position="570"/>
    </location>
</feature>
<keyword evidence="9" id="KW-1185">Reference proteome</keyword>
<dbReference type="EMBL" id="JBANRG010000025">
    <property type="protein sequence ID" value="KAK7454015.1"/>
    <property type="molecule type" value="Genomic_DNA"/>
</dbReference>
<dbReference type="InterPro" id="IPR013320">
    <property type="entry name" value="ConA-like_dom_sf"/>
</dbReference>
<evidence type="ECO:0000256" key="5">
    <source>
        <dbReference type="SAM" id="MobiDB-lite"/>
    </source>
</evidence>
<dbReference type="InterPro" id="IPR051795">
    <property type="entry name" value="Glycosyl_Hydrlase_43"/>
</dbReference>
<dbReference type="InterPro" id="IPR000254">
    <property type="entry name" value="CBD"/>
</dbReference>
<sequence length="608" mass="64618">MVLVNWSSLVVTLAVAIRSVSSVAIQGQSADAEYSTNTTLAPRTADATFTNPVFWEDLADLDIIRVGTTYYYSASTMHYSPGAPILRSYDLVNWEYIGHSVPSLDFGDNDYSLVGGRAYVRGIWASSLKWRPSTSTFHWLGCIDFAKTYVYTSQNIDSGWAQRSVINNCYYDAGMLVDDDGTIYVAYGNTQISVAQLSSDGLSEVTHKSVYSSTVGSLEGNRFYKKGGAYYILVTRPASDEYVLKSTSGPFGPYTIRSLSLAAVTPISGGGNPHQGGLIDTPNGDWYYMAFNDAYPGGRVPVLAPVTWSSDGWPTLTNGNRWPTSLNYPLTQHNVKSPTGTDTFTSIGPEWEWNHNPDNNAWSISNGLVLRTATVTTDLYSARNTITHRILGPKSTGTILLDFTNMADGDRAGLAMLRDTSAWIGVKRTGNTKQLVMVNGLTMSSTWTTSSTGSEIATASISGNQIYLRLTADIAPSGAKNAVFSYSTDGQTFTTLGNTLALNTAWQFFMGYRFGIFNYATKATGGSVTVKSFTLQSGTGGAISGGSTGSSTGGSTGGGSTGGGSTSGGSSGTVPQYGQCGGIGYSGPTQCASGSTCTVSNPYYSQCL</sequence>
<evidence type="ECO:0000256" key="6">
    <source>
        <dbReference type="SAM" id="SignalP"/>
    </source>
</evidence>